<comment type="caution">
    <text evidence="2">The sequence shown here is derived from an EMBL/GenBank/DDBJ whole genome shotgun (WGS) entry which is preliminary data.</text>
</comment>
<gene>
    <name evidence="2" type="ORF">H4W80_000064</name>
</gene>
<organism evidence="2 3">
    <name type="scientific">Nonomuraea angiospora</name>
    <dbReference type="NCBI Taxonomy" id="46172"/>
    <lineage>
        <taxon>Bacteria</taxon>
        <taxon>Bacillati</taxon>
        <taxon>Actinomycetota</taxon>
        <taxon>Actinomycetes</taxon>
        <taxon>Streptosporangiales</taxon>
        <taxon>Streptosporangiaceae</taxon>
        <taxon>Nonomuraea</taxon>
    </lineage>
</organism>
<reference evidence="2 3" key="1">
    <citation type="submission" date="2020-10" db="EMBL/GenBank/DDBJ databases">
        <title>Sequencing the genomes of 1000 actinobacteria strains.</title>
        <authorList>
            <person name="Klenk H.-P."/>
        </authorList>
    </citation>
    <scope>NUCLEOTIDE SEQUENCE [LARGE SCALE GENOMIC DNA]</scope>
    <source>
        <strain evidence="2 3">DSM 43173</strain>
    </source>
</reference>
<feature type="region of interest" description="Disordered" evidence="1">
    <location>
        <begin position="1"/>
        <end position="53"/>
    </location>
</feature>
<proteinExistence type="predicted"/>
<keyword evidence="3" id="KW-1185">Reference proteome</keyword>
<evidence type="ECO:0000256" key="1">
    <source>
        <dbReference type="SAM" id="MobiDB-lite"/>
    </source>
</evidence>
<evidence type="ECO:0000313" key="3">
    <source>
        <dbReference type="Proteomes" id="UP000633509"/>
    </source>
</evidence>
<evidence type="ECO:0000313" key="2">
    <source>
        <dbReference type="EMBL" id="MBE1581806.1"/>
    </source>
</evidence>
<protein>
    <submittedName>
        <fullName evidence="2">Uncharacterized protein</fullName>
    </submittedName>
</protein>
<sequence>MPTPPKPPKPSPGWESDGPGLAPNLRRSRVGGPGGEGREAEWSGQTLKGGDVGGQALEWAAWEVRR</sequence>
<dbReference type="EMBL" id="JADBEK010000001">
    <property type="protein sequence ID" value="MBE1581806.1"/>
    <property type="molecule type" value="Genomic_DNA"/>
</dbReference>
<accession>A0ABR9LMC3</accession>
<feature type="compositionally biased region" description="Pro residues" evidence="1">
    <location>
        <begin position="1"/>
        <end position="11"/>
    </location>
</feature>
<dbReference type="Proteomes" id="UP000633509">
    <property type="component" value="Unassembled WGS sequence"/>
</dbReference>
<name>A0ABR9LMC3_9ACTN</name>